<proteinExistence type="predicted"/>
<dbReference type="OrthoDB" id="5970620at2759"/>
<feature type="non-terminal residue" evidence="1">
    <location>
        <position position="236"/>
    </location>
</feature>
<dbReference type="Pfam" id="PF10171">
    <property type="entry name" value="Tim29"/>
    <property type="match status" value="1"/>
</dbReference>
<dbReference type="EMBL" id="WNTK01000222">
    <property type="protein sequence ID" value="KAG9470798.1"/>
    <property type="molecule type" value="Genomic_DNA"/>
</dbReference>
<protein>
    <recommendedName>
        <fullName evidence="3">Mitochondrial import inner membrane translocase subunit Tim29</fullName>
    </recommendedName>
</protein>
<evidence type="ECO:0008006" key="3">
    <source>
        <dbReference type="Google" id="ProtNLM"/>
    </source>
</evidence>
<dbReference type="GO" id="GO:0045039">
    <property type="term" value="P:protein insertion into mitochondrial inner membrane"/>
    <property type="evidence" value="ECO:0007669"/>
    <property type="project" value="TreeGrafter"/>
</dbReference>
<dbReference type="AlphaFoldDB" id="A0A8J6EK32"/>
<sequence length="236" mass="26864">MAGRCVGVLLRRACSGTAGAAEGKPGLWKRMNERKMVVWTKGLLRDYKEACKDIVVGAKERPGRAAVYLSLLAGIGYCSSSAPAEDSFRCSLLEASSLLLLLSPWIRSATSDRHVQHILDLSNQGRLRHINLLVLSLVYEAPYDPDCDLYNTQCPHLRPRLSDFPRRVLDIGFLGHWWFLEKKMEDYDINEEEFRHLPASMKTISYDDLHSEKNERLYIHKFQPVQMPEDPCEGEG</sequence>
<accession>A0A8J6EK32</accession>
<dbReference type="Proteomes" id="UP000770717">
    <property type="component" value="Unassembled WGS sequence"/>
</dbReference>
<dbReference type="InterPro" id="IPR019322">
    <property type="entry name" value="TIMM29"/>
</dbReference>
<keyword evidence="2" id="KW-1185">Reference proteome</keyword>
<dbReference type="GO" id="GO:0042721">
    <property type="term" value="C:TIM22 mitochondrial import inner membrane insertion complex"/>
    <property type="evidence" value="ECO:0007669"/>
    <property type="project" value="InterPro"/>
</dbReference>
<organism evidence="1 2">
    <name type="scientific">Eleutherodactylus coqui</name>
    <name type="common">Puerto Rican coqui</name>
    <dbReference type="NCBI Taxonomy" id="57060"/>
    <lineage>
        <taxon>Eukaryota</taxon>
        <taxon>Metazoa</taxon>
        <taxon>Chordata</taxon>
        <taxon>Craniata</taxon>
        <taxon>Vertebrata</taxon>
        <taxon>Euteleostomi</taxon>
        <taxon>Amphibia</taxon>
        <taxon>Batrachia</taxon>
        <taxon>Anura</taxon>
        <taxon>Neobatrachia</taxon>
        <taxon>Hyloidea</taxon>
        <taxon>Eleutherodactylidae</taxon>
        <taxon>Eleutherodactylinae</taxon>
        <taxon>Eleutherodactylus</taxon>
        <taxon>Eleutherodactylus</taxon>
    </lineage>
</organism>
<dbReference type="PANTHER" id="PTHR21435:SF1">
    <property type="entry name" value="MITOCHONDRIAL IMPORT INNER MEMBRANE TRANSLOCASE SUBUNIT TIM29"/>
    <property type="match status" value="1"/>
</dbReference>
<evidence type="ECO:0000313" key="2">
    <source>
        <dbReference type="Proteomes" id="UP000770717"/>
    </source>
</evidence>
<comment type="caution">
    <text evidence="1">The sequence shown here is derived from an EMBL/GenBank/DDBJ whole genome shotgun (WGS) entry which is preliminary data.</text>
</comment>
<reference evidence="1" key="1">
    <citation type="thesis" date="2020" institute="ProQuest LLC" country="789 East Eisenhower Parkway, Ann Arbor, MI, USA">
        <title>Comparative Genomics and Chromosome Evolution.</title>
        <authorList>
            <person name="Mudd A.B."/>
        </authorList>
    </citation>
    <scope>NUCLEOTIDE SEQUENCE</scope>
    <source>
        <strain evidence="1">HN-11 Male</strain>
        <tissue evidence="1">Kidney and liver</tissue>
    </source>
</reference>
<dbReference type="PANTHER" id="PTHR21435">
    <property type="entry name" value="MITOCHONDRIAL IMPORT INNER MEMBRANE TRANSLOCASE SUBUNIT TIM29"/>
    <property type="match status" value="1"/>
</dbReference>
<gene>
    <name evidence="1" type="ORF">GDO78_016729</name>
</gene>
<evidence type="ECO:0000313" key="1">
    <source>
        <dbReference type="EMBL" id="KAG9470798.1"/>
    </source>
</evidence>
<name>A0A8J6EK32_ELECQ</name>